<dbReference type="InterPro" id="IPR036390">
    <property type="entry name" value="WH_DNA-bd_sf"/>
</dbReference>
<sequence length="313" mass="33974">MSAPDNRISLQKLEVFCKVVDLGSVRRAAEELYISQPVVSAHLRSLQDRIGARLFERDGRGIALTEAGHEAYRWASEVLRGRLELQSSLQNLSGGTSGTVVVATSMSVGTYILTPVLIDFRREYEQASITLLISGVEQALETSLTGRADMCVIATDAVLDTNAFDAELIAEPGFCLVASTSSRLAGDLVRPEELNGMPFVCPPGGLAIRRAQDGALASIGVVNRRVEIELGNAEAIKQAVEADLGLGLLWRASVQKELDRGTLREVVIDGADLRDKLYLVTRRGKRPTPLQRRLAQAIRDDAVRRFGPLAPAE</sequence>
<dbReference type="GO" id="GO:0003700">
    <property type="term" value="F:DNA-binding transcription factor activity"/>
    <property type="evidence" value="ECO:0007669"/>
    <property type="project" value="InterPro"/>
</dbReference>
<dbReference type="FunFam" id="1.10.10.10:FF:000001">
    <property type="entry name" value="LysR family transcriptional regulator"/>
    <property type="match status" value="1"/>
</dbReference>
<evidence type="ECO:0000259" key="5">
    <source>
        <dbReference type="PROSITE" id="PS50931"/>
    </source>
</evidence>
<evidence type="ECO:0000256" key="1">
    <source>
        <dbReference type="ARBA" id="ARBA00009437"/>
    </source>
</evidence>
<dbReference type="InParanoid" id="A0A1I5SG11"/>
<dbReference type="PANTHER" id="PTHR30126:SF39">
    <property type="entry name" value="HTH-TYPE TRANSCRIPTIONAL REGULATOR CYSL"/>
    <property type="match status" value="1"/>
</dbReference>
<dbReference type="RefSeq" id="WP_075023809.1">
    <property type="nucleotide sequence ID" value="NZ_CP094265.1"/>
</dbReference>
<evidence type="ECO:0000256" key="2">
    <source>
        <dbReference type="ARBA" id="ARBA00023015"/>
    </source>
</evidence>
<dbReference type="InterPro" id="IPR005119">
    <property type="entry name" value="LysR_subst-bd"/>
</dbReference>
<reference evidence="6 7" key="1">
    <citation type="submission" date="2016-10" db="EMBL/GenBank/DDBJ databases">
        <authorList>
            <person name="de Groot N.N."/>
        </authorList>
    </citation>
    <scope>NUCLEOTIDE SEQUENCE [LARGE SCALE GENOMIC DNA]</scope>
    <source>
        <strain evidence="6 7">DSM 43067</strain>
    </source>
</reference>
<dbReference type="InterPro" id="IPR036388">
    <property type="entry name" value="WH-like_DNA-bd_sf"/>
</dbReference>
<organism evidence="6 7">
    <name type="scientific">Actinomadura madurae</name>
    <dbReference type="NCBI Taxonomy" id="1993"/>
    <lineage>
        <taxon>Bacteria</taxon>
        <taxon>Bacillati</taxon>
        <taxon>Actinomycetota</taxon>
        <taxon>Actinomycetes</taxon>
        <taxon>Streptosporangiales</taxon>
        <taxon>Thermomonosporaceae</taxon>
        <taxon>Actinomadura</taxon>
    </lineage>
</organism>
<dbReference type="Proteomes" id="UP000183413">
    <property type="component" value="Unassembled WGS sequence"/>
</dbReference>
<accession>A0A1I5SG11</accession>
<comment type="similarity">
    <text evidence="1">Belongs to the LysR transcriptional regulatory family.</text>
</comment>
<dbReference type="PANTHER" id="PTHR30126">
    <property type="entry name" value="HTH-TYPE TRANSCRIPTIONAL REGULATOR"/>
    <property type="match status" value="1"/>
</dbReference>
<keyword evidence="7" id="KW-1185">Reference proteome</keyword>
<name>A0A1I5SG11_9ACTN</name>
<keyword evidence="2" id="KW-0805">Transcription regulation</keyword>
<dbReference type="GO" id="GO:0000976">
    <property type="term" value="F:transcription cis-regulatory region binding"/>
    <property type="evidence" value="ECO:0007669"/>
    <property type="project" value="TreeGrafter"/>
</dbReference>
<dbReference type="AlphaFoldDB" id="A0A1I5SG11"/>
<dbReference type="Gene3D" id="3.40.190.10">
    <property type="entry name" value="Periplasmic binding protein-like II"/>
    <property type="match status" value="2"/>
</dbReference>
<evidence type="ECO:0000256" key="3">
    <source>
        <dbReference type="ARBA" id="ARBA00023125"/>
    </source>
</evidence>
<evidence type="ECO:0000313" key="7">
    <source>
        <dbReference type="Proteomes" id="UP000183413"/>
    </source>
</evidence>
<dbReference type="PRINTS" id="PR00039">
    <property type="entry name" value="HTHLYSR"/>
</dbReference>
<dbReference type="SUPFAM" id="SSF53850">
    <property type="entry name" value="Periplasmic binding protein-like II"/>
    <property type="match status" value="1"/>
</dbReference>
<dbReference type="InterPro" id="IPR000847">
    <property type="entry name" value="LysR_HTH_N"/>
</dbReference>
<dbReference type="Pfam" id="PF00126">
    <property type="entry name" value="HTH_1"/>
    <property type="match status" value="1"/>
</dbReference>
<dbReference type="SUPFAM" id="SSF46785">
    <property type="entry name" value="Winged helix' DNA-binding domain"/>
    <property type="match status" value="1"/>
</dbReference>
<dbReference type="STRING" id="1993.SAMN04489713_116160"/>
<evidence type="ECO:0000256" key="4">
    <source>
        <dbReference type="ARBA" id="ARBA00023163"/>
    </source>
</evidence>
<feature type="domain" description="HTH lysR-type" evidence="5">
    <location>
        <begin position="8"/>
        <end position="65"/>
    </location>
</feature>
<keyword evidence="3 6" id="KW-0238">DNA-binding</keyword>
<gene>
    <name evidence="6" type="ORF">SAMN04489713_116160</name>
</gene>
<dbReference type="EMBL" id="FOVH01000016">
    <property type="protein sequence ID" value="SFP69651.1"/>
    <property type="molecule type" value="Genomic_DNA"/>
</dbReference>
<dbReference type="Gene3D" id="1.10.10.10">
    <property type="entry name" value="Winged helix-like DNA-binding domain superfamily/Winged helix DNA-binding domain"/>
    <property type="match status" value="1"/>
</dbReference>
<proteinExistence type="inferred from homology"/>
<keyword evidence="4" id="KW-0804">Transcription</keyword>
<dbReference type="eggNOG" id="COG0583">
    <property type="taxonomic scope" value="Bacteria"/>
</dbReference>
<dbReference type="PROSITE" id="PS50931">
    <property type="entry name" value="HTH_LYSR"/>
    <property type="match status" value="1"/>
</dbReference>
<protein>
    <submittedName>
        <fullName evidence="6">DNA-binding transcriptional regulator, LysR family</fullName>
    </submittedName>
</protein>
<evidence type="ECO:0000313" key="6">
    <source>
        <dbReference type="EMBL" id="SFP69651.1"/>
    </source>
</evidence>
<dbReference type="Pfam" id="PF03466">
    <property type="entry name" value="LysR_substrate"/>
    <property type="match status" value="1"/>
</dbReference>